<keyword evidence="4" id="KW-0472">Membrane</keyword>
<dbReference type="SUPFAM" id="SSF55874">
    <property type="entry name" value="ATPase domain of HSP90 chaperone/DNA topoisomerase II/histidine kinase"/>
    <property type="match status" value="1"/>
</dbReference>
<dbReference type="STRING" id="1050174.CEPID_02515"/>
<evidence type="ECO:0000256" key="4">
    <source>
        <dbReference type="SAM" id="Phobius"/>
    </source>
</evidence>
<dbReference type="GO" id="GO:0016301">
    <property type="term" value="F:kinase activity"/>
    <property type="evidence" value="ECO:0007669"/>
    <property type="project" value="UniProtKB-KW"/>
</dbReference>
<keyword evidence="3" id="KW-0902">Two-component regulatory system</keyword>
<gene>
    <name evidence="7" type="ORF">CEPID_02515</name>
</gene>
<organism evidence="7 8">
    <name type="scientific">Corynebacterium epidermidicanis</name>
    <dbReference type="NCBI Taxonomy" id="1050174"/>
    <lineage>
        <taxon>Bacteria</taxon>
        <taxon>Bacillati</taxon>
        <taxon>Actinomycetota</taxon>
        <taxon>Actinomycetes</taxon>
        <taxon>Mycobacteriales</taxon>
        <taxon>Corynebacteriaceae</taxon>
        <taxon>Corynebacterium</taxon>
    </lineage>
</organism>
<dbReference type="InterPro" id="IPR036890">
    <property type="entry name" value="HATPase_C_sf"/>
</dbReference>
<dbReference type="PANTHER" id="PTHR24421:SF61">
    <property type="entry name" value="OXYGEN SENSOR HISTIDINE KINASE NREB"/>
    <property type="match status" value="1"/>
</dbReference>
<sequence length="408" mass="43388">MSSTALYPVFYRPKKSRVVGGVAAGLAVQLKTNPLFVRLALLFSAFFGGAGLWFYMLLWIFTKPANPIQDEEAVKTLEMATAQASASKKLPQFSRAANLSLVALGIVGAFLSIALVTGFRGANLLSVVVVGVGALLLWRVYDQGIDALTAPRSIVGIVAGTVLVLSGIMFITVNWTSPAMFGATLAAVLLTLAGAALLAVPLVVRMWQRINEEREEKAVAAERADIASRLHDSVLQTLALIQKRAEDPAEVARLARGQERELRQWLFGTQDNMSGGAATVFKAIELACGEVEDMFSVRIAPVLVGSDCALNDISQAGILAAREAMVNAAKHSGQTTVDVYAEAFGDTLDIFVRDRGVGFDPAKVDPSRHGLTDSIRARVERAGGTVSIKTAPGEGVEVHLSLPLDSEA</sequence>
<keyword evidence="8" id="KW-1185">Reference proteome</keyword>
<dbReference type="EMBL" id="CP011541">
    <property type="protein sequence ID" value="AKK02384.1"/>
    <property type="molecule type" value="Genomic_DNA"/>
</dbReference>
<evidence type="ECO:0000256" key="1">
    <source>
        <dbReference type="ARBA" id="ARBA00022679"/>
    </source>
</evidence>
<evidence type="ECO:0000256" key="3">
    <source>
        <dbReference type="ARBA" id="ARBA00023012"/>
    </source>
</evidence>
<dbReference type="Pfam" id="PF02518">
    <property type="entry name" value="HATPase_c"/>
    <property type="match status" value="1"/>
</dbReference>
<dbReference type="AlphaFoldDB" id="A0A0G3GML4"/>
<evidence type="ECO:0000259" key="6">
    <source>
        <dbReference type="Pfam" id="PF04024"/>
    </source>
</evidence>
<dbReference type="CDD" id="cd16917">
    <property type="entry name" value="HATPase_UhpB-NarQ-NarX-like"/>
    <property type="match status" value="1"/>
</dbReference>
<dbReference type="PATRIC" id="fig|1050174.4.peg.512"/>
<feature type="transmembrane region" description="Helical" evidence="4">
    <location>
        <begin position="153"/>
        <end position="173"/>
    </location>
</feature>
<feature type="transmembrane region" description="Helical" evidence="4">
    <location>
        <begin position="35"/>
        <end position="61"/>
    </location>
</feature>
<evidence type="ECO:0000313" key="8">
    <source>
        <dbReference type="Proteomes" id="UP000035368"/>
    </source>
</evidence>
<dbReference type="InterPro" id="IPR003594">
    <property type="entry name" value="HATPase_dom"/>
</dbReference>
<feature type="transmembrane region" description="Helical" evidence="4">
    <location>
        <begin position="122"/>
        <end position="141"/>
    </location>
</feature>
<dbReference type="Gene3D" id="3.30.565.10">
    <property type="entry name" value="Histidine kinase-like ATPase, C-terminal domain"/>
    <property type="match status" value="1"/>
</dbReference>
<proteinExistence type="predicted"/>
<evidence type="ECO:0000259" key="5">
    <source>
        <dbReference type="Pfam" id="PF02518"/>
    </source>
</evidence>
<keyword evidence="1" id="KW-0808">Transferase</keyword>
<dbReference type="Gene3D" id="1.20.5.1930">
    <property type="match status" value="1"/>
</dbReference>
<protein>
    <submittedName>
        <fullName evidence="7">Phage shock protein C (PspC) family protein</fullName>
    </submittedName>
</protein>
<dbReference type="RefSeq" id="WP_047239611.1">
    <property type="nucleotide sequence ID" value="NZ_CP011541.1"/>
</dbReference>
<keyword evidence="4" id="KW-0812">Transmembrane</keyword>
<keyword evidence="4" id="KW-1133">Transmembrane helix</keyword>
<feature type="transmembrane region" description="Helical" evidence="4">
    <location>
        <begin position="179"/>
        <end position="204"/>
    </location>
</feature>
<reference evidence="7 8" key="1">
    <citation type="submission" date="2015-05" db="EMBL/GenBank/DDBJ databases">
        <title>Complete genome sequence of Corynebacterium epidermidicanis DSM 45586, isolated from the skin of a dog suffering from pruritus.</title>
        <authorList>
            <person name="Ruckert C."/>
            <person name="Albersmeier A."/>
            <person name="Winkler A."/>
            <person name="Tauch A."/>
        </authorList>
    </citation>
    <scope>NUCLEOTIDE SEQUENCE [LARGE SCALE GENOMIC DNA]</scope>
    <source>
        <strain evidence="7 8">DSM 45586</strain>
    </source>
</reference>
<keyword evidence="2" id="KW-0418">Kinase</keyword>
<name>A0A0G3GML4_9CORY</name>
<feature type="transmembrane region" description="Helical" evidence="4">
    <location>
        <begin position="96"/>
        <end position="116"/>
    </location>
</feature>
<dbReference type="OrthoDB" id="3534856at2"/>
<dbReference type="InterPro" id="IPR050482">
    <property type="entry name" value="Sensor_HK_TwoCompSys"/>
</dbReference>
<feature type="domain" description="Histidine kinase/HSP90-like ATPase" evidence="5">
    <location>
        <begin position="321"/>
        <end position="405"/>
    </location>
</feature>
<dbReference type="PANTHER" id="PTHR24421">
    <property type="entry name" value="NITRATE/NITRITE SENSOR PROTEIN NARX-RELATED"/>
    <property type="match status" value="1"/>
</dbReference>
<feature type="domain" description="Phage shock protein PspC N-terminal" evidence="6">
    <location>
        <begin position="10"/>
        <end position="63"/>
    </location>
</feature>
<dbReference type="KEGG" id="cei:CEPID_02515"/>
<dbReference type="GO" id="GO:0000160">
    <property type="term" value="P:phosphorelay signal transduction system"/>
    <property type="evidence" value="ECO:0007669"/>
    <property type="project" value="UniProtKB-KW"/>
</dbReference>
<evidence type="ECO:0000313" key="7">
    <source>
        <dbReference type="EMBL" id="AKK02384.1"/>
    </source>
</evidence>
<dbReference type="Proteomes" id="UP000035368">
    <property type="component" value="Chromosome"/>
</dbReference>
<dbReference type="Pfam" id="PF04024">
    <property type="entry name" value="PspC"/>
    <property type="match status" value="1"/>
</dbReference>
<accession>A0A0G3GML4</accession>
<dbReference type="InterPro" id="IPR007168">
    <property type="entry name" value="Phageshock_PspC_N"/>
</dbReference>
<evidence type="ECO:0000256" key="2">
    <source>
        <dbReference type="ARBA" id="ARBA00022777"/>
    </source>
</evidence>